<organism evidence="1 2">
    <name type="scientific">Propionivibrio dicarboxylicus</name>
    <dbReference type="NCBI Taxonomy" id="83767"/>
    <lineage>
        <taxon>Bacteria</taxon>
        <taxon>Pseudomonadati</taxon>
        <taxon>Pseudomonadota</taxon>
        <taxon>Betaproteobacteria</taxon>
        <taxon>Rhodocyclales</taxon>
        <taxon>Rhodocyclaceae</taxon>
        <taxon>Propionivibrio</taxon>
    </lineage>
</organism>
<name>A0A1G7Z7U6_9RHOO</name>
<evidence type="ECO:0000313" key="2">
    <source>
        <dbReference type="Proteomes" id="UP000198607"/>
    </source>
</evidence>
<reference evidence="1 2" key="1">
    <citation type="submission" date="2016-10" db="EMBL/GenBank/DDBJ databases">
        <authorList>
            <person name="de Groot N.N."/>
        </authorList>
    </citation>
    <scope>NUCLEOTIDE SEQUENCE [LARGE SCALE GENOMIC DNA]</scope>
    <source>
        <strain evidence="1 2">DSM 5885</strain>
    </source>
</reference>
<dbReference type="AlphaFoldDB" id="A0A1G7Z7U6"/>
<proteinExistence type="predicted"/>
<dbReference type="Proteomes" id="UP000198607">
    <property type="component" value="Unassembled WGS sequence"/>
</dbReference>
<dbReference type="STRING" id="83767.SAMN05660652_01098"/>
<dbReference type="SUPFAM" id="SSF47598">
    <property type="entry name" value="Ribbon-helix-helix"/>
    <property type="match status" value="1"/>
</dbReference>
<dbReference type="InterPro" id="IPR010985">
    <property type="entry name" value="Ribbon_hlx_hlx"/>
</dbReference>
<keyword evidence="2" id="KW-1185">Reference proteome</keyword>
<dbReference type="GO" id="GO:0006355">
    <property type="term" value="P:regulation of DNA-templated transcription"/>
    <property type="evidence" value="ECO:0007669"/>
    <property type="project" value="InterPro"/>
</dbReference>
<sequence>MAVTKTEVVSVRVPPDVKAALVAAAEQERRSLASMVEFMVLEYCRSRGIGGEWAADAASAHKSVVKG</sequence>
<accession>A0A1G7Z7U6</accession>
<dbReference type="OrthoDB" id="9133534at2"/>
<dbReference type="EMBL" id="FNCY01000003">
    <property type="protein sequence ID" value="SDH04764.1"/>
    <property type="molecule type" value="Genomic_DNA"/>
</dbReference>
<evidence type="ECO:0000313" key="1">
    <source>
        <dbReference type="EMBL" id="SDH04764.1"/>
    </source>
</evidence>
<protein>
    <submittedName>
        <fullName evidence="1">CopG-like RHH_1 or ribbon-helix-helix domain-containing protein, RHH_5</fullName>
    </submittedName>
</protein>
<gene>
    <name evidence="1" type="ORF">SAMN05660652_01098</name>
</gene>